<keyword evidence="2" id="KW-1185">Reference proteome</keyword>
<dbReference type="EMBL" id="JAHUZN010000005">
    <property type="protein sequence ID" value="KAG8493343.1"/>
    <property type="molecule type" value="Genomic_DNA"/>
</dbReference>
<gene>
    <name evidence="1" type="ORF">CXB51_010685</name>
</gene>
<dbReference type="OrthoDB" id="1738629at2759"/>
<reference evidence="1 2" key="1">
    <citation type="journal article" date="2021" name="bioRxiv">
        <title>The Gossypium anomalum genome as a resource for cotton improvement and evolutionary analysis of hybrid incompatibility.</title>
        <authorList>
            <person name="Grover C.E."/>
            <person name="Yuan D."/>
            <person name="Arick M.A."/>
            <person name="Miller E.R."/>
            <person name="Hu G."/>
            <person name="Peterson D.G."/>
            <person name="Wendel J.F."/>
            <person name="Udall J.A."/>
        </authorList>
    </citation>
    <scope>NUCLEOTIDE SEQUENCE [LARGE SCALE GENOMIC DNA]</scope>
    <source>
        <strain evidence="1">JFW-Udall</strain>
        <tissue evidence="1">Leaf</tissue>
    </source>
</reference>
<sequence>MLTTKFETLRRQDFKTIDEFYANLYNLSNYTFSLGEQCSNSKLVRKVLRSLLKRFSIKVTAIVEAKGLESLKIDELIGSFQTFKLNKNDFKKVKFKGEKSIEIQVIDGVSTPNVSAIKKLQEQIAISLQNFNKAFKKKVRRFKKFETSKNTPKNKSNGVFVKSGMKKTRRKASNVMNVLAIDIFR</sequence>
<comment type="caution">
    <text evidence="1">The sequence shown here is derived from an EMBL/GenBank/DDBJ whole genome shotgun (WGS) entry which is preliminary data.</text>
</comment>
<organism evidence="1 2">
    <name type="scientific">Gossypium anomalum</name>
    <dbReference type="NCBI Taxonomy" id="47600"/>
    <lineage>
        <taxon>Eukaryota</taxon>
        <taxon>Viridiplantae</taxon>
        <taxon>Streptophyta</taxon>
        <taxon>Embryophyta</taxon>
        <taxon>Tracheophyta</taxon>
        <taxon>Spermatophyta</taxon>
        <taxon>Magnoliopsida</taxon>
        <taxon>eudicotyledons</taxon>
        <taxon>Gunneridae</taxon>
        <taxon>Pentapetalae</taxon>
        <taxon>rosids</taxon>
        <taxon>malvids</taxon>
        <taxon>Malvales</taxon>
        <taxon>Malvaceae</taxon>
        <taxon>Malvoideae</taxon>
        <taxon>Gossypium</taxon>
    </lineage>
</organism>
<accession>A0A8J6D6U8</accession>
<dbReference type="AlphaFoldDB" id="A0A8J6D6U8"/>
<name>A0A8J6D6U8_9ROSI</name>
<protein>
    <submittedName>
        <fullName evidence="1">Uncharacterized protein</fullName>
    </submittedName>
</protein>
<evidence type="ECO:0000313" key="1">
    <source>
        <dbReference type="EMBL" id="KAG8493343.1"/>
    </source>
</evidence>
<proteinExistence type="predicted"/>
<dbReference type="Proteomes" id="UP000701853">
    <property type="component" value="Chromosome 5"/>
</dbReference>
<evidence type="ECO:0000313" key="2">
    <source>
        <dbReference type="Proteomes" id="UP000701853"/>
    </source>
</evidence>